<comment type="caution">
    <text evidence="1">The sequence shown here is derived from an EMBL/GenBank/DDBJ whole genome shotgun (WGS) entry which is preliminary data.</text>
</comment>
<protein>
    <submittedName>
        <fullName evidence="1">Uncharacterized protein</fullName>
    </submittedName>
</protein>
<dbReference type="STRING" id="1221996.QY95_02842"/>
<reference evidence="1" key="1">
    <citation type="submission" date="2015-02" db="EMBL/GenBank/DDBJ databases">
        <title>Genome Assembly of Bacillaceae bacterium MTCC 8252.</title>
        <authorList>
            <person name="Verma A."/>
            <person name="Khatri I."/>
            <person name="Mual P."/>
            <person name="Subramanian S."/>
            <person name="Krishnamurthi S."/>
        </authorList>
    </citation>
    <scope>NUCLEOTIDE SEQUENCE [LARGE SCALE GENOMIC DNA]</scope>
    <source>
        <strain evidence="1">MTCC 8252</strain>
    </source>
</reference>
<proteinExistence type="predicted"/>
<sequence>MQRLITEINSFVCNVSKEALKAFVGDKTLLRKSPSLFSKMGG</sequence>
<name>A0A0F5HW50_BACTR</name>
<accession>A0A0F5HW50</accession>
<organism evidence="1 2">
    <name type="scientific">Bacillus thermotolerans</name>
    <name type="common">Quasibacillus thermotolerans</name>
    <dbReference type="NCBI Taxonomy" id="1221996"/>
    <lineage>
        <taxon>Bacteria</taxon>
        <taxon>Bacillati</taxon>
        <taxon>Bacillota</taxon>
        <taxon>Bacilli</taxon>
        <taxon>Bacillales</taxon>
        <taxon>Bacillaceae</taxon>
        <taxon>Bacillus</taxon>
    </lineage>
</organism>
<evidence type="ECO:0000313" key="2">
    <source>
        <dbReference type="Proteomes" id="UP000031563"/>
    </source>
</evidence>
<dbReference type="EMBL" id="JWIR02000052">
    <property type="protein sequence ID" value="KKB37483.1"/>
    <property type="molecule type" value="Genomic_DNA"/>
</dbReference>
<keyword evidence="2" id="KW-1185">Reference proteome</keyword>
<dbReference type="AlphaFoldDB" id="A0A0F5HW50"/>
<dbReference type="Proteomes" id="UP000031563">
    <property type="component" value="Unassembled WGS sequence"/>
</dbReference>
<gene>
    <name evidence="1" type="ORF">QY95_02842</name>
</gene>
<evidence type="ECO:0000313" key="1">
    <source>
        <dbReference type="EMBL" id="KKB37483.1"/>
    </source>
</evidence>